<dbReference type="Gene3D" id="3.90.190.20">
    <property type="entry name" value="Mur ligase, C-terminal domain"/>
    <property type="match status" value="1"/>
</dbReference>
<dbReference type="GO" id="GO:0071555">
    <property type="term" value="P:cell wall organization"/>
    <property type="evidence" value="ECO:0007669"/>
    <property type="project" value="UniProtKB-KW"/>
</dbReference>
<feature type="domain" description="Mur ligase C-terminal" evidence="9">
    <location>
        <begin position="365"/>
        <end position="496"/>
    </location>
</feature>
<dbReference type="InterPro" id="IPR036565">
    <property type="entry name" value="Mur-like_cat_sf"/>
</dbReference>
<dbReference type="InterPro" id="IPR018109">
    <property type="entry name" value="Folylpolyglutamate_synth_CS"/>
</dbReference>
<dbReference type="InterPro" id="IPR005761">
    <property type="entry name" value="UDP-N-AcMur-Glu-dNH2Pim_ligase"/>
</dbReference>
<dbReference type="GO" id="GO:0005737">
    <property type="term" value="C:cytoplasm"/>
    <property type="evidence" value="ECO:0007669"/>
    <property type="project" value="InterPro"/>
</dbReference>
<dbReference type="NCBIfam" id="TIGR01085">
    <property type="entry name" value="murE"/>
    <property type="match status" value="1"/>
</dbReference>
<evidence type="ECO:0000256" key="4">
    <source>
        <dbReference type="ARBA" id="ARBA00022741"/>
    </source>
</evidence>
<dbReference type="SUPFAM" id="SSF53623">
    <property type="entry name" value="MurD-like peptide ligases, catalytic domain"/>
    <property type="match status" value="1"/>
</dbReference>
<evidence type="ECO:0000256" key="8">
    <source>
        <dbReference type="ARBA" id="ARBA00023316"/>
    </source>
</evidence>
<keyword evidence="7" id="KW-0573">Peptidoglycan synthesis</keyword>
<evidence type="ECO:0000256" key="7">
    <source>
        <dbReference type="ARBA" id="ARBA00022984"/>
    </source>
</evidence>
<dbReference type="InterPro" id="IPR035911">
    <property type="entry name" value="MurE/MurF_N"/>
</dbReference>
<evidence type="ECO:0000313" key="11">
    <source>
        <dbReference type="EMBL" id="KAK6339343.1"/>
    </source>
</evidence>
<dbReference type="Proteomes" id="UP001313282">
    <property type="component" value="Unassembled WGS sequence"/>
</dbReference>
<organism evidence="11 12">
    <name type="scientific">Orbilia javanica</name>
    <dbReference type="NCBI Taxonomy" id="47235"/>
    <lineage>
        <taxon>Eukaryota</taxon>
        <taxon>Fungi</taxon>
        <taxon>Dikarya</taxon>
        <taxon>Ascomycota</taxon>
        <taxon>Pezizomycotina</taxon>
        <taxon>Orbiliomycetes</taxon>
        <taxon>Orbiliales</taxon>
        <taxon>Orbiliaceae</taxon>
        <taxon>Orbilia</taxon>
    </lineage>
</organism>
<evidence type="ECO:0000259" key="9">
    <source>
        <dbReference type="Pfam" id="PF02875"/>
    </source>
</evidence>
<name>A0AAN8MQV3_9PEZI</name>
<dbReference type="PANTHER" id="PTHR23135">
    <property type="entry name" value="MUR LIGASE FAMILY MEMBER"/>
    <property type="match status" value="1"/>
</dbReference>
<keyword evidence="2" id="KW-0963">Cytoplasm</keyword>
<dbReference type="PANTHER" id="PTHR23135:SF4">
    <property type="entry name" value="UDP-N-ACETYLMURAMOYL-L-ALANYL-D-GLUTAMATE--2,6-DIAMINOPIMELATE LIGASE MURE HOMOLOG, CHLOROPLASTIC"/>
    <property type="match status" value="1"/>
</dbReference>
<feature type="domain" description="Mur ligase central" evidence="10">
    <location>
        <begin position="124"/>
        <end position="342"/>
    </location>
</feature>
<keyword evidence="12" id="KW-1185">Reference proteome</keyword>
<dbReference type="Pfam" id="PF02875">
    <property type="entry name" value="Mur_ligase_C"/>
    <property type="match status" value="1"/>
</dbReference>
<comment type="caution">
    <text evidence="11">The sequence shown here is derived from an EMBL/GenBank/DDBJ whole genome shotgun (WGS) entry which is preliminary data.</text>
</comment>
<gene>
    <name evidence="11" type="ORF">TWF718_008763</name>
</gene>
<evidence type="ECO:0000256" key="6">
    <source>
        <dbReference type="ARBA" id="ARBA00022960"/>
    </source>
</evidence>
<evidence type="ECO:0000256" key="2">
    <source>
        <dbReference type="ARBA" id="ARBA00022490"/>
    </source>
</evidence>
<keyword evidence="5" id="KW-0067">ATP-binding</keyword>
<evidence type="ECO:0000256" key="3">
    <source>
        <dbReference type="ARBA" id="ARBA00022598"/>
    </source>
</evidence>
<evidence type="ECO:0000259" key="10">
    <source>
        <dbReference type="Pfam" id="PF08245"/>
    </source>
</evidence>
<dbReference type="SUPFAM" id="SSF53244">
    <property type="entry name" value="MurD-like peptide ligases, peptide-binding domain"/>
    <property type="match status" value="1"/>
</dbReference>
<reference evidence="11 12" key="1">
    <citation type="submission" date="2019-10" db="EMBL/GenBank/DDBJ databases">
        <authorList>
            <person name="Palmer J.M."/>
        </authorList>
    </citation>
    <scope>NUCLEOTIDE SEQUENCE [LARGE SCALE GENOMIC DNA]</scope>
    <source>
        <strain evidence="11 12">TWF718</strain>
    </source>
</reference>
<keyword evidence="8" id="KW-0961">Cell wall biogenesis/degradation</keyword>
<dbReference type="NCBIfam" id="NF001126">
    <property type="entry name" value="PRK00139.1-4"/>
    <property type="match status" value="1"/>
</dbReference>
<keyword evidence="3" id="KW-0436">Ligase</keyword>
<evidence type="ECO:0008006" key="13">
    <source>
        <dbReference type="Google" id="ProtNLM"/>
    </source>
</evidence>
<dbReference type="PROSITE" id="PS01011">
    <property type="entry name" value="FOLYLPOLYGLU_SYNT_1"/>
    <property type="match status" value="1"/>
</dbReference>
<proteinExistence type="inferred from homology"/>
<dbReference type="GO" id="GO:0051301">
    <property type="term" value="P:cell division"/>
    <property type="evidence" value="ECO:0007669"/>
    <property type="project" value="InterPro"/>
</dbReference>
<keyword evidence="4" id="KW-0547">Nucleotide-binding</keyword>
<dbReference type="InterPro" id="IPR013221">
    <property type="entry name" value="Mur_ligase_cen"/>
</dbReference>
<dbReference type="GO" id="GO:0008360">
    <property type="term" value="P:regulation of cell shape"/>
    <property type="evidence" value="ECO:0007669"/>
    <property type="project" value="UniProtKB-KW"/>
</dbReference>
<dbReference type="GO" id="GO:0004326">
    <property type="term" value="F:tetrahydrofolylpolyglutamate synthase activity"/>
    <property type="evidence" value="ECO:0007669"/>
    <property type="project" value="InterPro"/>
</dbReference>
<dbReference type="GO" id="GO:0005524">
    <property type="term" value="F:ATP binding"/>
    <property type="evidence" value="ECO:0007669"/>
    <property type="project" value="UniProtKB-KW"/>
</dbReference>
<protein>
    <recommendedName>
        <fullName evidence="13">UDP-N-acetylmuramoyl-L-alanyl-D-glutamate--2,6-diaminopimelate ligase</fullName>
    </recommendedName>
</protein>
<accession>A0AAN8MQV3</accession>
<evidence type="ECO:0000256" key="1">
    <source>
        <dbReference type="ARBA" id="ARBA00005898"/>
    </source>
</evidence>
<dbReference type="Gene3D" id="3.40.1190.10">
    <property type="entry name" value="Mur-like, catalytic domain"/>
    <property type="match status" value="1"/>
</dbReference>
<dbReference type="Pfam" id="PF08245">
    <property type="entry name" value="Mur_ligase_M"/>
    <property type="match status" value="1"/>
</dbReference>
<dbReference type="InterPro" id="IPR036615">
    <property type="entry name" value="Mur_ligase_C_dom_sf"/>
</dbReference>
<dbReference type="SUPFAM" id="SSF63418">
    <property type="entry name" value="MurE/MurF N-terminal domain"/>
    <property type="match status" value="1"/>
</dbReference>
<evidence type="ECO:0000256" key="5">
    <source>
        <dbReference type="ARBA" id="ARBA00022840"/>
    </source>
</evidence>
<dbReference type="Gene3D" id="3.40.1390.10">
    <property type="entry name" value="MurE/MurF, N-terminal domain"/>
    <property type="match status" value="1"/>
</dbReference>
<dbReference type="InterPro" id="IPR004101">
    <property type="entry name" value="Mur_ligase_C"/>
</dbReference>
<dbReference type="HAMAP" id="MF_00208">
    <property type="entry name" value="MurE"/>
    <property type="match status" value="1"/>
</dbReference>
<keyword evidence="6" id="KW-0133">Cell shape</keyword>
<evidence type="ECO:0000313" key="12">
    <source>
        <dbReference type="Proteomes" id="UP001313282"/>
    </source>
</evidence>
<sequence length="533" mass="58396">MPTLKALLSPLPEAEIIGGDGDIQVTQLFYDSREVTAGSAFICVPLDGDLYEEFNDEKRIRMITIALDAIKRGAGVIVAEDKNILSNLPDSVTKVFVPDARKAIALMSAEFYGHPSRKMVLIGVTGTNGKTTTVNLTAQILRHAGFKSVGVIGTLGVTTENASDSIDIGNARDSTTPRSLDIQKILFGFLEVGVEAVVMEVSSHGLALQRVVGCAFDAAVFTNFTPDHLDFHKSLEEYLAAKTLFFTDIANYSERFKRFAAIINTDDEHGRKLVDGVIKGAGYDYITYSIEEDSNIKAENINVSTRSLEFCVQKYDGYDAVPFKTPLVGRFNIYNCLASISVSRHLKIPPGKLQESLGSAKAPTGRMEFIDEGQSFTVIVDFAHSPDALGKILTALKESAVGRLICVFGCSGFKDPDRSKRISMGSIAAELADFIVITSDNPRVEDPRSIAENILEGVRDQGKESNARIKIDRGEAIKYALEVAEDGDTVVFAGKGHEKYQLLKDQKMVFDERGIVRETLRELLRTRGQLLEM</sequence>
<dbReference type="EMBL" id="JAVHNR010000006">
    <property type="protein sequence ID" value="KAK6339343.1"/>
    <property type="molecule type" value="Genomic_DNA"/>
</dbReference>
<dbReference type="AlphaFoldDB" id="A0AAN8MQV3"/>
<comment type="similarity">
    <text evidence="1">Belongs to the MurCDEF family. MurE subfamily.</text>
</comment>